<dbReference type="SUPFAM" id="SSF56601">
    <property type="entry name" value="beta-lactamase/transpeptidase-like"/>
    <property type="match status" value="1"/>
</dbReference>
<accession>A0A2W4SC31</accession>
<dbReference type="EMBL" id="QJPH01000527">
    <property type="protein sequence ID" value="PZN71294.1"/>
    <property type="molecule type" value="Genomic_DNA"/>
</dbReference>
<sequence>MNSRRKISIFRSAHWMLLGLALALGASFWIGSAKFGKKVEDTYLDPHRLAALKTFEQAIEFAVPGKVYPALTAPSLRDKFPLLDAETLDGLAADLQKLNAKLKALSLSGKPLHFNLERWQPAESSVQADEAIKAAHWLAQGQRLEKLDWPGLRRAKASTAMQVPDSVFRQDNPWRGADGCIYLHPASGSGWLYLDERRNSKDICPDMAEPMRVDMAKPLVAGISRKPEGQEKGKDDPAWGIPDDLGLLLSGLDRVRSPTGAAYQEYTRLPEAVETKESLPPFIKEGQGGLNAQTIIANGGKSPLTPLLQRGEPDKSPLESTSNPSPHGPNRIRLHDHEIDVGFNVFLTINPAMQALAQRWAHCYTGDRAVCDGLGLDARDSLQTMAAEMYENAAMRMAAVAVVDVASGRIEALGSAHTACYKQDHSGMVHGKECPDAPFRPRFDTDRLYNHALYVDAMPASTVKPIMALAFLMDNPAYRNGPALQDLWLDLKTSKSEDFLDRLFCGDTAPRPPWQWQDCHRPQKTQEVANALGWNLGCSKEGSADCARLDVLFGRPSGRWPMEGTHPIGLDLLYGRFFTEPPEPEEAVNTPVDDWAKEDTENNAGGFHLIQTFRFDENFAKACSRGDYCPECEATHKRWRRCRGGAAGKLVNEGWGQGEARVIPLAVAGMMSRLAAAANGAEAQAFPHLVDHVGDAKGLPIALAVQRYAVAEPIAITSSEGSQAIDPALAKLVLQGMGNHQSGGTAHSACMNVFGKAAVCESMDWIAGKTGTPPFRFDDDALPEIRKHCYANDGKPKTECNLMPYKWYVAAFKTSAEPNAPYDKAIAVLSERNWRKNSGLVQAPGDRDVNLSAELALRIIKTMHPPVQALPQATKKKAKP</sequence>
<evidence type="ECO:0008006" key="4">
    <source>
        <dbReference type="Google" id="ProtNLM"/>
    </source>
</evidence>
<feature type="region of interest" description="Disordered" evidence="1">
    <location>
        <begin position="301"/>
        <end position="333"/>
    </location>
</feature>
<protein>
    <recommendedName>
        <fullName evidence="4">Penicillin-binding protein transpeptidase domain-containing protein</fullName>
    </recommendedName>
</protein>
<dbReference type="Gene3D" id="3.40.710.10">
    <property type="entry name" value="DD-peptidase/beta-lactamase superfamily"/>
    <property type="match status" value="2"/>
</dbReference>
<gene>
    <name evidence="2" type="ORF">DM484_26695</name>
</gene>
<evidence type="ECO:0000313" key="2">
    <source>
        <dbReference type="EMBL" id="PZN71294.1"/>
    </source>
</evidence>
<organism evidence="2 3">
    <name type="scientific">Candidatus Methylumidiphilus alinenensis</name>
    <dbReference type="NCBI Taxonomy" id="2202197"/>
    <lineage>
        <taxon>Bacteria</taxon>
        <taxon>Pseudomonadati</taxon>
        <taxon>Pseudomonadota</taxon>
        <taxon>Gammaproteobacteria</taxon>
        <taxon>Methylococcales</taxon>
        <taxon>Candidatus Methylumidiphilus</taxon>
    </lineage>
</organism>
<dbReference type="InterPro" id="IPR012338">
    <property type="entry name" value="Beta-lactam/transpept-like"/>
</dbReference>
<name>A0A2W4SC31_9GAMM</name>
<dbReference type="Proteomes" id="UP000249396">
    <property type="component" value="Unassembled WGS sequence"/>
</dbReference>
<dbReference type="AlphaFoldDB" id="A0A2W4SC31"/>
<proteinExistence type="predicted"/>
<comment type="caution">
    <text evidence="2">The sequence shown here is derived from an EMBL/GenBank/DDBJ whole genome shotgun (WGS) entry which is preliminary data.</text>
</comment>
<evidence type="ECO:0000313" key="3">
    <source>
        <dbReference type="Proteomes" id="UP000249396"/>
    </source>
</evidence>
<reference evidence="2 3" key="1">
    <citation type="journal article" date="2018" name="Aquat. Microb. Ecol.">
        <title>Gammaproteobacterial methanotrophs dominate.</title>
        <authorList>
            <person name="Rissanen A.J."/>
            <person name="Saarenheimo J."/>
            <person name="Tiirola M."/>
            <person name="Peura S."/>
            <person name="Aalto S.L."/>
            <person name="Karvinen A."/>
            <person name="Nykanen H."/>
        </authorList>
    </citation>
    <scope>NUCLEOTIDE SEQUENCE [LARGE SCALE GENOMIC DNA]</scope>
    <source>
        <strain evidence="2">AMbin10</strain>
    </source>
</reference>
<evidence type="ECO:0000256" key="1">
    <source>
        <dbReference type="SAM" id="MobiDB-lite"/>
    </source>
</evidence>